<keyword evidence="3" id="KW-1185">Reference proteome</keyword>
<organism evidence="2 3">
    <name type="scientific">Paramuricea clavata</name>
    <name type="common">Red gorgonian</name>
    <name type="synonym">Violescent sea-whip</name>
    <dbReference type="NCBI Taxonomy" id="317549"/>
    <lineage>
        <taxon>Eukaryota</taxon>
        <taxon>Metazoa</taxon>
        <taxon>Cnidaria</taxon>
        <taxon>Anthozoa</taxon>
        <taxon>Octocorallia</taxon>
        <taxon>Malacalcyonacea</taxon>
        <taxon>Plexauridae</taxon>
        <taxon>Paramuricea</taxon>
    </lineage>
</organism>
<feature type="compositionally biased region" description="Low complexity" evidence="1">
    <location>
        <begin position="18"/>
        <end position="33"/>
    </location>
</feature>
<protein>
    <submittedName>
        <fullName evidence="2">Uncharacterized protein</fullName>
    </submittedName>
</protein>
<dbReference type="Proteomes" id="UP001152795">
    <property type="component" value="Unassembled WGS sequence"/>
</dbReference>
<proteinExistence type="predicted"/>
<name>A0A6S7G6E0_PARCT</name>
<feature type="region of interest" description="Disordered" evidence="1">
    <location>
        <begin position="1"/>
        <end position="40"/>
    </location>
</feature>
<evidence type="ECO:0000313" key="2">
    <source>
        <dbReference type="EMBL" id="CAB3988784.1"/>
    </source>
</evidence>
<accession>A0A6S7G6E0</accession>
<dbReference type="EMBL" id="CACRXK020001381">
    <property type="protein sequence ID" value="CAB3988784.1"/>
    <property type="molecule type" value="Genomic_DNA"/>
</dbReference>
<dbReference type="OrthoDB" id="6784245at2759"/>
<evidence type="ECO:0000256" key="1">
    <source>
        <dbReference type="SAM" id="MobiDB-lite"/>
    </source>
</evidence>
<sequence>MLIPVFDSRNNSRKTNNDLTSSDSDDASTVSDVENINSSDPESLETLLTDDIGLTNPESHEITVGKYYGVFYPNAKGKLCDNAFFIGKCVSIEDEDVKFAWLKLKSLANWSFCWPKKADIELLDPRFIFAGPLRIIGTPWSGYTFPEIDKVIMLYKEVQNHWKSQSSLPHNFGYLL</sequence>
<dbReference type="AlphaFoldDB" id="A0A6S7G6E0"/>
<evidence type="ECO:0000313" key="3">
    <source>
        <dbReference type="Proteomes" id="UP001152795"/>
    </source>
</evidence>
<comment type="caution">
    <text evidence="2">The sequence shown here is derived from an EMBL/GenBank/DDBJ whole genome shotgun (WGS) entry which is preliminary data.</text>
</comment>
<reference evidence="2" key="1">
    <citation type="submission" date="2020-04" db="EMBL/GenBank/DDBJ databases">
        <authorList>
            <person name="Alioto T."/>
            <person name="Alioto T."/>
            <person name="Gomez Garrido J."/>
        </authorList>
    </citation>
    <scope>NUCLEOTIDE SEQUENCE</scope>
    <source>
        <strain evidence="2">A484AB</strain>
    </source>
</reference>
<gene>
    <name evidence="2" type="ORF">PACLA_8A018960</name>
</gene>